<dbReference type="Proteomes" id="UP000192596">
    <property type="component" value="Unassembled WGS sequence"/>
</dbReference>
<organism evidence="1 2">
    <name type="scientific">Cryoendolithus antarcticus</name>
    <dbReference type="NCBI Taxonomy" id="1507870"/>
    <lineage>
        <taxon>Eukaryota</taxon>
        <taxon>Fungi</taxon>
        <taxon>Dikarya</taxon>
        <taxon>Ascomycota</taxon>
        <taxon>Pezizomycotina</taxon>
        <taxon>Dothideomycetes</taxon>
        <taxon>Dothideomycetidae</taxon>
        <taxon>Cladosporiales</taxon>
        <taxon>Cladosporiaceae</taxon>
        <taxon>Cryoendolithus</taxon>
    </lineage>
</organism>
<evidence type="ECO:0000313" key="2">
    <source>
        <dbReference type="Proteomes" id="UP000192596"/>
    </source>
</evidence>
<sequence>MTRNTDILFAAGGSAPATFCVLELNSSAQEIGNYEFWIQLHMCSRVFHMAILQFADPGSAKQADRLPTNLYPLAEFVKEYNSRVDRIELPAGIVDFRPLFRVRLSDSIKRLAAGEDPRFKKKKERWSPFFKVAKGRSQEYCHVQVNFQVDLGWLGTNVDTFARLWWHTWVHRFRKELPPLETDVLVFVHEFSFRFVSVDEVYRTMQFAALWRVARKRAAQLVTEHGVGRLIEPARSQIIGLLTYLLAAGSLLPSRAMGLTVKNIFPLLPKTSPAALARAIVAQDASGAALETLANLCTDDVAATAEQLVQVEMRSLFNLVRDGDLRVTTPQFAYPGLPTFNHGVGRRNIFDGDPPPNFAAMWQAALEPINPDYNRAHNFGFYEGAPFHVAWSSDVRTAVPPTSGTSPPRLTFESRYATCILNIGWNPGSLSYMLEKSYLPLISEFAPVQLPAASTAVQALGSRPDIDWNFEAGWH</sequence>
<accession>A0A1V8T4T4</accession>
<evidence type="ECO:0000313" key="1">
    <source>
        <dbReference type="EMBL" id="OQO06172.1"/>
    </source>
</evidence>
<dbReference type="InParanoid" id="A0A1V8T4T4"/>
<keyword evidence="2" id="KW-1185">Reference proteome</keyword>
<protein>
    <submittedName>
        <fullName evidence="1">Uncharacterized protein</fullName>
    </submittedName>
</protein>
<comment type="caution">
    <text evidence="1">The sequence shown here is derived from an EMBL/GenBank/DDBJ whole genome shotgun (WGS) entry which is preliminary data.</text>
</comment>
<proteinExistence type="predicted"/>
<dbReference type="EMBL" id="NAJO01000017">
    <property type="protein sequence ID" value="OQO06172.1"/>
    <property type="molecule type" value="Genomic_DNA"/>
</dbReference>
<dbReference type="OrthoDB" id="5428902at2759"/>
<dbReference type="AlphaFoldDB" id="A0A1V8T4T4"/>
<reference evidence="2" key="1">
    <citation type="submission" date="2017-03" db="EMBL/GenBank/DDBJ databases">
        <title>Genomes of endolithic fungi from Antarctica.</title>
        <authorList>
            <person name="Coleine C."/>
            <person name="Masonjones S."/>
            <person name="Stajich J.E."/>
        </authorList>
    </citation>
    <scope>NUCLEOTIDE SEQUENCE [LARGE SCALE GENOMIC DNA]</scope>
    <source>
        <strain evidence="2">CCFEE 5527</strain>
    </source>
</reference>
<gene>
    <name evidence="1" type="ORF">B0A48_08760</name>
</gene>
<name>A0A1V8T4T4_9PEZI</name>